<dbReference type="AlphaFoldDB" id="C0QRE4"/>
<dbReference type="InterPro" id="IPR008040">
    <property type="entry name" value="Hydant_A_N"/>
</dbReference>
<gene>
    <name evidence="4" type="ordered locus">PERMA_1472</name>
</gene>
<feature type="domain" description="Hydantoinase/oxoprolinase N-terminal" evidence="2">
    <location>
        <begin position="4"/>
        <end position="172"/>
    </location>
</feature>
<dbReference type="GO" id="GO:0005829">
    <property type="term" value="C:cytosol"/>
    <property type="evidence" value="ECO:0007669"/>
    <property type="project" value="TreeGrafter"/>
</dbReference>
<dbReference type="OrthoDB" id="9768323at2"/>
<dbReference type="PANTHER" id="PTHR11365">
    <property type="entry name" value="5-OXOPROLINASE RELATED"/>
    <property type="match status" value="1"/>
</dbReference>
<evidence type="ECO:0000259" key="1">
    <source>
        <dbReference type="Pfam" id="PF01968"/>
    </source>
</evidence>
<protein>
    <submittedName>
        <fullName evidence="4">Hydantoin utilization protein A (ORF2)</fullName>
    </submittedName>
</protein>
<evidence type="ECO:0000259" key="3">
    <source>
        <dbReference type="Pfam" id="PF19278"/>
    </source>
</evidence>
<evidence type="ECO:0000313" key="5">
    <source>
        <dbReference type="Proteomes" id="UP000001366"/>
    </source>
</evidence>
<dbReference type="GO" id="GO:0006749">
    <property type="term" value="P:glutathione metabolic process"/>
    <property type="evidence" value="ECO:0007669"/>
    <property type="project" value="TreeGrafter"/>
</dbReference>
<dbReference type="EMBL" id="CP001230">
    <property type="protein sequence ID" value="ACO04749.1"/>
    <property type="molecule type" value="Genomic_DNA"/>
</dbReference>
<name>C0QRE4_PERMH</name>
<dbReference type="STRING" id="123214.PERMA_1472"/>
<dbReference type="Pfam" id="PF19278">
    <property type="entry name" value="Hydant_A_C"/>
    <property type="match status" value="1"/>
</dbReference>
<sequence length="657" mass="73031">MVVIGVDTGGTFTDIVYKEGDRWGIYKLLSTPSNPAEAVLEGIEKVAGGKKRYIIHGSTVATNAILERKGSKTAFVTNKGFEDIIFIGRQNRKELYNLHYRRKESIVPEDLRFGIDCRVNSKGEIVKDISEEEIDELIKKLKESSVQSVAVCFLFSFLNPEHEKTLKEKLSDHFYVSISSQILPEFREYERSSTVVLNSYVMPVMDRYISHLEENISEDDRLLIMQSNGGSISPKKAKEESVRTILSGPAGGVVGAFQLGKMAGYEKIITFDMGGTSTDVSLLDGSIPFTTDYEITDLPVKVPVIDIHTVGAGGGSIAYIDEGGSLNVGPESAGADPGPVCYGKGERITVTDANLFLNRLIPEMFLGGNMRIYPERVEDLMKKLSSETGLDPYETAEGILTVANIKMEDAIRKISIERGYDPKEFSLFSFGGAGGLHASFLARSLGIPEVIIPVNPGVLSAFGMLMSDVIKDYSLTVMSIYSESIIPHLEEVIKTLKEKAFKDLMEEGFDSKDIITESLLDMRYKGQSYELIVPYGDSIDKRFHETHRKYYGYSREDTDIEIVNVRLRAYGITEKPSLKKIEKGDKRIDREAILGYRDVYFNGKYIRTAVIQREKLKAGNIIDTPSIIVEYSSTVVIPEFASGYVDDFGNIILSVEG</sequence>
<dbReference type="RefSeq" id="WP_015898853.1">
    <property type="nucleotide sequence ID" value="NC_012440.1"/>
</dbReference>
<dbReference type="GO" id="GO:0017168">
    <property type="term" value="F:5-oxoprolinase (ATP-hydrolyzing) activity"/>
    <property type="evidence" value="ECO:0007669"/>
    <property type="project" value="TreeGrafter"/>
</dbReference>
<dbReference type="InterPro" id="IPR049517">
    <property type="entry name" value="ACX-like_C"/>
</dbReference>
<proteinExistence type="predicted"/>
<dbReference type="eggNOG" id="COG0145">
    <property type="taxonomic scope" value="Bacteria"/>
</dbReference>
<dbReference type="InterPro" id="IPR045079">
    <property type="entry name" value="Oxoprolinase-like"/>
</dbReference>
<reference evidence="4 5" key="1">
    <citation type="journal article" date="2009" name="J. Bacteriol.">
        <title>Complete and draft genome sequences of six members of the Aquificales.</title>
        <authorList>
            <person name="Reysenbach A.L."/>
            <person name="Hamamura N."/>
            <person name="Podar M."/>
            <person name="Griffiths E."/>
            <person name="Ferreira S."/>
            <person name="Hochstein R."/>
            <person name="Heidelberg J."/>
            <person name="Johnson J."/>
            <person name="Mead D."/>
            <person name="Pohorille A."/>
            <person name="Sarmiento M."/>
            <person name="Schweighofer K."/>
            <person name="Seshadri R."/>
            <person name="Voytek M.A."/>
        </authorList>
    </citation>
    <scope>NUCLEOTIDE SEQUENCE [LARGE SCALE GENOMIC DNA]</scope>
    <source>
        <strain evidence="5">DSM 14350 / EX-H1</strain>
    </source>
</reference>
<evidence type="ECO:0000313" key="4">
    <source>
        <dbReference type="EMBL" id="ACO04749.1"/>
    </source>
</evidence>
<evidence type="ECO:0000259" key="2">
    <source>
        <dbReference type="Pfam" id="PF05378"/>
    </source>
</evidence>
<feature type="domain" description="Acetophenone carboxylase-like C-terminal" evidence="3">
    <location>
        <begin position="488"/>
        <end position="648"/>
    </location>
</feature>
<dbReference type="Pfam" id="PF05378">
    <property type="entry name" value="Hydant_A_N"/>
    <property type="match status" value="1"/>
</dbReference>
<dbReference type="PANTHER" id="PTHR11365:SF23">
    <property type="entry name" value="HYPOTHETICAL 5-OXOPROLINASE (EUROFUNG)-RELATED"/>
    <property type="match status" value="1"/>
</dbReference>
<dbReference type="Proteomes" id="UP000001366">
    <property type="component" value="Chromosome"/>
</dbReference>
<organism evidence="4 5">
    <name type="scientific">Persephonella marina (strain DSM 14350 / EX-H1)</name>
    <dbReference type="NCBI Taxonomy" id="123214"/>
    <lineage>
        <taxon>Bacteria</taxon>
        <taxon>Pseudomonadati</taxon>
        <taxon>Aquificota</taxon>
        <taxon>Aquificia</taxon>
        <taxon>Aquificales</taxon>
        <taxon>Hydrogenothermaceae</taxon>
        <taxon>Persephonella</taxon>
    </lineage>
</organism>
<dbReference type="PaxDb" id="123214-PERMA_1472"/>
<dbReference type="KEGG" id="pmx:PERMA_1472"/>
<dbReference type="InterPro" id="IPR002821">
    <property type="entry name" value="Hydantoinase_A"/>
</dbReference>
<dbReference type="Pfam" id="PF01968">
    <property type="entry name" value="Hydantoinase_A"/>
    <property type="match status" value="1"/>
</dbReference>
<dbReference type="HOGENOM" id="CLU_002157_1_2_0"/>
<feature type="domain" description="Hydantoinase A/oxoprolinase" evidence="1">
    <location>
        <begin position="191"/>
        <end position="472"/>
    </location>
</feature>
<accession>C0QRE4</accession>
<keyword evidence="5" id="KW-1185">Reference proteome</keyword>